<keyword evidence="1" id="KW-0853">WD repeat</keyword>
<dbReference type="SUPFAM" id="SSF50978">
    <property type="entry name" value="WD40 repeat-like"/>
    <property type="match status" value="1"/>
</dbReference>
<dbReference type="InterPro" id="IPR001680">
    <property type="entry name" value="WD40_rpt"/>
</dbReference>
<feature type="repeat" description="WD" evidence="1">
    <location>
        <begin position="378"/>
        <end position="398"/>
    </location>
</feature>
<dbReference type="Gene3D" id="2.130.10.10">
    <property type="entry name" value="YVTN repeat-like/Quinoprotein amine dehydrogenase"/>
    <property type="match status" value="1"/>
</dbReference>
<evidence type="ECO:0000256" key="1">
    <source>
        <dbReference type="PROSITE-ProRule" id="PRU00221"/>
    </source>
</evidence>
<evidence type="ECO:0000313" key="3">
    <source>
        <dbReference type="Proteomes" id="UP000325081"/>
    </source>
</evidence>
<name>A0A5A7P5K2_STRAF</name>
<accession>A0A5A7P5K2</accession>
<keyword evidence="3" id="KW-1185">Reference proteome</keyword>
<dbReference type="InterPro" id="IPR015943">
    <property type="entry name" value="WD40/YVTN_repeat-like_dom_sf"/>
</dbReference>
<dbReference type="OrthoDB" id="760263at2759"/>
<reference evidence="3" key="1">
    <citation type="journal article" date="2019" name="Curr. Biol.">
        <title>Genome Sequence of Striga asiatica Provides Insight into the Evolution of Plant Parasitism.</title>
        <authorList>
            <person name="Yoshida S."/>
            <person name="Kim S."/>
            <person name="Wafula E.K."/>
            <person name="Tanskanen J."/>
            <person name="Kim Y.M."/>
            <person name="Honaas L."/>
            <person name="Yang Z."/>
            <person name="Spallek T."/>
            <person name="Conn C.E."/>
            <person name="Ichihashi Y."/>
            <person name="Cheong K."/>
            <person name="Cui S."/>
            <person name="Der J.P."/>
            <person name="Gundlach H."/>
            <person name="Jiao Y."/>
            <person name="Hori C."/>
            <person name="Ishida J.K."/>
            <person name="Kasahara H."/>
            <person name="Kiba T."/>
            <person name="Kim M.S."/>
            <person name="Koo N."/>
            <person name="Laohavisit A."/>
            <person name="Lee Y.H."/>
            <person name="Lumba S."/>
            <person name="McCourt P."/>
            <person name="Mortimer J.C."/>
            <person name="Mutuku J.M."/>
            <person name="Nomura T."/>
            <person name="Sasaki-Sekimoto Y."/>
            <person name="Seto Y."/>
            <person name="Wang Y."/>
            <person name="Wakatake T."/>
            <person name="Sakakibara H."/>
            <person name="Demura T."/>
            <person name="Yamaguchi S."/>
            <person name="Yoneyama K."/>
            <person name="Manabe R.I."/>
            <person name="Nelson D.C."/>
            <person name="Schulman A.H."/>
            <person name="Timko M.P."/>
            <person name="dePamphilis C.W."/>
            <person name="Choi D."/>
            <person name="Shirasu K."/>
        </authorList>
    </citation>
    <scope>NUCLEOTIDE SEQUENCE [LARGE SCALE GENOMIC DNA]</scope>
    <source>
        <strain evidence="3">cv. UVA1</strain>
    </source>
</reference>
<evidence type="ECO:0000313" key="2">
    <source>
        <dbReference type="EMBL" id="GER27768.1"/>
    </source>
</evidence>
<comment type="caution">
    <text evidence="2">The sequence shown here is derived from an EMBL/GenBank/DDBJ whole genome shotgun (WGS) entry which is preliminary data.</text>
</comment>
<proteinExistence type="predicted"/>
<dbReference type="InterPro" id="IPR036047">
    <property type="entry name" value="F-box-like_dom_sf"/>
</dbReference>
<dbReference type="PANTHER" id="PTHR19855:SF31">
    <property type="entry name" value="TRANSCRIPTIONAL REGULATOR STERILE APETALA"/>
    <property type="match status" value="1"/>
</dbReference>
<dbReference type="AlphaFoldDB" id="A0A5A7P5K2"/>
<sequence length="398" mass="44065">MLTFNVLINKTTLIKRELVKIIHLISLSRASHENVCSTWHATSWSDLLWRHLTQRIWNVGTLLRDTWRDEYIHRHRTANNFRLSRAAYAPLYFYPTANNENNDGLACRRLALSERRLAAGFANGAVHLYRLPDEAHLSAFHPPSRQDSRLGRFSSAVAGIVLTDACLVFATLGGDVHVANLGGDGVGPTPPLRRAHVGDVVNDGVPGHGLRVWNRVTEELVFVGGTLTDPEAVTGWHMLTEPTQLIGRVRITSHGMAVACTSVRLIVFDLENHIGMILGEEEFHREMIVGSFDAVNESTLMVDVRGSATVRRVPNLEESCGFLVRGSRVGLGEVLGSMNGGYGVVLVNGVVKVWDIQVGRYLYRFRETIGDCSALVTDDRYVAAYSTDGTIHLWDFGA</sequence>
<dbReference type="Proteomes" id="UP000325081">
    <property type="component" value="Unassembled WGS sequence"/>
</dbReference>
<protein>
    <submittedName>
        <fullName evidence="2">Transducin/WD40 repeat-like superfamily protein</fullName>
    </submittedName>
</protein>
<dbReference type="PANTHER" id="PTHR19855">
    <property type="entry name" value="WD40 REPEAT PROTEIN 12, 37"/>
    <property type="match status" value="1"/>
</dbReference>
<dbReference type="EMBL" id="BKCP01002224">
    <property type="protein sequence ID" value="GER27768.1"/>
    <property type="molecule type" value="Genomic_DNA"/>
</dbReference>
<dbReference type="SUPFAM" id="SSF81383">
    <property type="entry name" value="F-box domain"/>
    <property type="match status" value="1"/>
</dbReference>
<organism evidence="2 3">
    <name type="scientific">Striga asiatica</name>
    <name type="common">Asiatic witchweed</name>
    <name type="synonym">Buchnera asiatica</name>
    <dbReference type="NCBI Taxonomy" id="4170"/>
    <lineage>
        <taxon>Eukaryota</taxon>
        <taxon>Viridiplantae</taxon>
        <taxon>Streptophyta</taxon>
        <taxon>Embryophyta</taxon>
        <taxon>Tracheophyta</taxon>
        <taxon>Spermatophyta</taxon>
        <taxon>Magnoliopsida</taxon>
        <taxon>eudicotyledons</taxon>
        <taxon>Gunneridae</taxon>
        <taxon>Pentapetalae</taxon>
        <taxon>asterids</taxon>
        <taxon>lamiids</taxon>
        <taxon>Lamiales</taxon>
        <taxon>Orobanchaceae</taxon>
        <taxon>Buchnereae</taxon>
        <taxon>Striga</taxon>
    </lineage>
</organism>
<dbReference type="PROSITE" id="PS50082">
    <property type="entry name" value="WD_REPEATS_2"/>
    <property type="match status" value="1"/>
</dbReference>
<gene>
    <name evidence="2" type="ORF">STAS_03505</name>
</gene>
<dbReference type="InterPro" id="IPR036322">
    <property type="entry name" value="WD40_repeat_dom_sf"/>
</dbReference>